<dbReference type="Pfam" id="PF10589">
    <property type="entry name" value="NADH_4Fe-4S"/>
    <property type="match status" value="1"/>
</dbReference>
<comment type="subunit">
    <text evidence="14">Complex I is composed of about 40 different subunits. This is a component of the flavoprotein-sulfur (FP) fragment of the enzyme.</text>
</comment>
<comment type="cofactor">
    <cofactor evidence="1">
        <name>FMN</name>
        <dbReference type="ChEBI" id="CHEBI:58210"/>
    </cofactor>
</comment>
<dbReference type="GO" id="GO:0008137">
    <property type="term" value="F:NADH dehydrogenase (ubiquinone) activity"/>
    <property type="evidence" value="ECO:0007669"/>
    <property type="project" value="UniProtKB-EC"/>
</dbReference>
<evidence type="ECO:0000313" key="19">
    <source>
        <dbReference type="Proteomes" id="UP001303115"/>
    </source>
</evidence>
<evidence type="ECO:0000256" key="5">
    <source>
        <dbReference type="ARBA" id="ARBA00022485"/>
    </source>
</evidence>
<evidence type="ECO:0000256" key="12">
    <source>
        <dbReference type="ARBA" id="ARBA00023027"/>
    </source>
</evidence>
<dbReference type="PANTHER" id="PTHR11780">
    <property type="entry name" value="NADH-UBIQUINONE OXIDOREDUCTASE FLAVOPROTEIN 1 NDUFV1"/>
    <property type="match status" value="1"/>
</dbReference>
<dbReference type="Gene3D" id="3.10.20.600">
    <property type="match status" value="1"/>
</dbReference>
<keyword evidence="6" id="KW-0285">Flavoprotein</keyword>
<proteinExistence type="inferred from homology"/>
<dbReference type="SUPFAM" id="SSF140490">
    <property type="entry name" value="Nqo1C-terminal domain-like"/>
    <property type="match status" value="1"/>
</dbReference>
<evidence type="ECO:0000256" key="16">
    <source>
        <dbReference type="SAM" id="MobiDB-lite"/>
    </source>
</evidence>
<dbReference type="InterPro" id="IPR011538">
    <property type="entry name" value="Nuo51_FMN-bd"/>
</dbReference>
<feature type="compositionally biased region" description="Basic and acidic residues" evidence="16">
    <location>
        <begin position="625"/>
        <end position="635"/>
    </location>
</feature>
<comment type="catalytic activity">
    <reaction evidence="13">
        <text>a ubiquinone + NADH + 5 H(+)(in) = a ubiquinol + NAD(+) + 4 H(+)(out)</text>
        <dbReference type="Rhea" id="RHEA:29091"/>
        <dbReference type="Rhea" id="RHEA-COMP:9565"/>
        <dbReference type="Rhea" id="RHEA-COMP:9566"/>
        <dbReference type="ChEBI" id="CHEBI:15378"/>
        <dbReference type="ChEBI" id="CHEBI:16389"/>
        <dbReference type="ChEBI" id="CHEBI:17976"/>
        <dbReference type="ChEBI" id="CHEBI:57540"/>
        <dbReference type="ChEBI" id="CHEBI:57945"/>
        <dbReference type="EC" id="7.1.1.2"/>
    </reaction>
</comment>
<dbReference type="SUPFAM" id="SSF142984">
    <property type="entry name" value="Nqo1 middle domain-like"/>
    <property type="match status" value="1"/>
</dbReference>
<evidence type="ECO:0000259" key="17">
    <source>
        <dbReference type="SMART" id="SM00928"/>
    </source>
</evidence>
<dbReference type="Pfam" id="PF02441">
    <property type="entry name" value="Flavoprotein"/>
    <property type="match status" value="1"/>
</dbReference>
<evidence type="ECO:0000256" key="8">
    <source>
        <dbReference type="ARBA" id="ARBA00022723"/>
    </source>
</evidence>
<dbReference type="FunFam" id="1.20.1440.230:FF:000001">
    <property type="entry name" value="Mitochondrial NADH dehydrogenase flavoprotein 1"/>
    <property type="match status" value="1"/>
</dbReference>
<evidence type="ECO:0000313" key="18">
    <source>
        <dbReference type="EMBL" id="KAK4042344.1"/>
    </source>
</evidence>
<evidence type="ECO:0000256" key="14">
    <source>
        <dbReference type="ARBA" id="ARBA00063883"/>
    </source>
</evidence>
<dbReference type="GO" id="GO:0051539">
    <property type="term" value="F:4 iron, 4 sulfur cluster binding"/>
    <property type="evidence" value="ECO:0007669"/>
    <property type="project" value="UniProtKB-KW"/>
</dbReference>
<keyword evidence="10" id="KW-0408">Iron</keyword>
<dbReference type="GO" id="GO:0010181">
    <property type="term" value="F:FMN binding"/>
    <property type="evidence" value="ECO:0007669"/>
    <property type="project" value="InterPro"/>
</dbReference>
<keyword evidence="11" id="KW-0411">Iron-sulfur</keyword>
<sequence>MSEAYPSPQLTGAGRQLGIDRAALNASLSETQRPRSLHLLVAANGPRDVAFAEAIAVRLSKETQITTRAVVDDMTHRLAQEIIVLQNRGLRRGAPDGTTPKDIESCQQQASELVEWADLLVLAPIDADTLAKMMCGISDTLLLEVLRSWDASKRILMVPGMSTQMWENPVTKRQMSKLHRKWGWIRVMPPILWHHDKAPHPKRIVEWEGFNELVGIIKNQADFLKLGHDMEISAQPVTPPAMKAKARSTLPPEIWSMILEFTNDWELATCLGIYTTLEMPTSQGWRREPKDPNDPLQVFMHALEWTLLTADTQSVCSKLAHAPPSFHDLSALAVHLIFKFSLTGCFDGKTIPTKASAYYGRTPILDWWARSPSFLEKQYDGEALNHASGRGFVHVLEWWRRSGLPLKYDEQAFEMASSKGHVHVLEWWREAGLQDPSIVVKPGRSLLAAAQWGQMAVMRWWEESGIPVGHQDAVCKMASRWGQVKVLDLWRQLRGDDKLQFDNQILIEATFHAHIPVLEWWRKYAHGELPGMGGRKGNRVEYKTMDVEEALEDSLGDQTKVRRCPRPNPRPNTHHGPLPNDRLAGLNRRPDLDNHIVGQRDGRLGDAARRADHGAQRRPLVHHAPPADRDAPRERVEPRAGVHHALAVDRDRVRALFRPRPIGIPTPLLCRAETSAMLSRTAAPTKASARTLSSAVSTVTTPPQQCRAFATVQDANAGAATVRTYGGLRDQDRIFQNLYGRFPPDLKHAKKMGDWHKTKEIILKGHDWIIGEIKTSGLRGRGGAGFPSGLKWSFMNFKDWDKDNKPRYLVVNADEGEPGTCKDREIMRKDPHKLVEGCLVAGRAMNASAAYIYIRGEFIEEAAVLQNAINEAYADGLIGKNACGSGYDFDVYVHRGGGAYVCGEETSLIESLEGKPGKPRLKPPFPAAVGLFGCPSTVANVETIAVAPTICRRGGSWFAGFGRERNQGTKLFCISGHVNNPATVEEEMSIPMRELIDKHCGGVRGGWDNLLAVIPGGSSTPILPKAICDDQLMDFDALKDSQSGLGTAAVIVMDKSTDVVRAISRLSHFYRHESCGQCTPCREGSKWTEQIMQRFEKGMGREREIDMLQELTKQVEGHTICALGEAFAWPIQGLIRHFRPELEARMQKFAQETGGEALAGGWNHDAKLQGKLVSPGM</sequence>
<comment type="cofactor">
    <cofactor evidence="2">
        <name>[4Fe-4S] cluster</name>
        <dbReference type="ChEBI" id="CHEBI:49883"/>
    </cofactor>
</comment>
<dbReference type="PANTHER" id="PTHR11780:SF10">
    <property type="entry name" value="NADH DEHYDROGENASE [UBIQUINONE] FLAVOPROTEIN 1, MITOCHONDRIAL"/>
    <property type="match status" value="1"/>
</dbReference>
<dbReference type="InterPro" id="IPR037225">
    <property type="entry name" value="Nuo51_FMN-bd_sf"/>
</dbReference>
<comment type="similarity">
    <text evidence="4">Belongs to the complex I 51 kDa subunit family.</text>
</comment>
<evidence type="ECO:0000256" key="6">
    <source>
        <dbReference type="ARBA" id="ARBA00022630"/>
    </source>
</evidence>
<dbReference type="InterPro" id="IPR037207">
    <property type="entry name" value="Nuop51_4Fe4S-bd_sf"/>
</dbReference>
<evidence type="ECO:0000256" key="13">
    <source>
        <dbReference type="ARBA" id="ARBA00049551"/>
    </source>
</evidence>
<dbReference type="InterPro" id="IPR050837">
    <property type="entry name" value="ComplexI_51kDa_subunit"/>
</dbReference>
<keyword evidence="7" id="KW-0288">FMN</keyword>
<comment type="caution">
    <text evidence="18">The sequence shown here is derived from an EMBL/GenBank/DDBJ whole genome shotgun (WGS) entry which is preliminary data.</text>
</comment>
<dbReference type="InterPro" id="IPR019575">
    <property type="entry name" value="Nuop51_4Fe4S-bd"/>
</dbReference>
<dbReference type="AlphaFoldDB" id="A0AAN6PNF6"/>
<dbReference type="FunFam" id="3.10.20.600:FF:000001">
    <property type="entry name" value="NADH dehydrogenase [ubiquinone] flavoprotein 1, mitochondrial"/>
    <property type="match status" value="1"/>
</dbReference>
<dbReference type="PROSITE" id="PS00645">
    <property type="entry name" value="COMPLEX1_51K_2"/>
    <property type="match status" value="1"/>
</dbReference>
<dbReference type="SMART" id="SM00928">
    <property type="entry name" value="NADH_4Fe-4S"/>
    <property type="match status" value="1"/>
</dbReference>
<dbReference type="SUPFAM" id="SSF142019">
    <property type="entry name" value="Nqo1 FMN-binding domain-like"/>
    <property type="match status" value="1"/>
</dbReference>
<evidence type="ECO:0000256" key="9">
    <source>
        <dbReference type="ARBA" id="ARBA00022967"/>
    </source>
</evidence>
<evidence type="ECO:0000256" key="7">
    <source>
        <dbReference type="ARBA" id="ARBA00022643"/>
    </source>
</evidence>
<evidence type="ECO:0000256" key="4">
    <source>
        <dbReference type="ARBA" id="ARBA00007523"/>
    </source>
</evidence>
<dbReference type="EMBL" id="MU854342">
    <property type="protein sequence ID" value="KAK4042344.1"/>
    <property type="molecule type" value="Genomic_DNA"/>
</dbReference>
<dbReference type="InterPro" id="IPR001949">
    <property type="entry name" value="NADH-UbQ_OxRdtase_51kDa_CS"/>
</dbReference>
<comment type="function">
    <text evidence="3">Core subunit of the mitochondrial membrane respiratory chain NADH dehydrogenase (Complex I) that is believed to belong to the minimal assembly required for catalysis. Complex I functions in the transfer of electrons from NADH to the respiratory chain. The immediate electron acceptor for the enzyme is believed to be ubiquinone.</text>
</comment>
<feature type="domain" description="NADH-ubiquinone oxidoreductase 51kDa subunit iron-sulphur binding" evidence="17">
    <location>
        <begin position="1060"/>
        <end position="1105"/>
    </location>
</feature>
<dbReference type="Gene3D" id="3.40.50.11540">
    <property type="entry name" value="NADH-ubiquinone oxidoreductase 51kDa subunit"/>
    <property type="match status" value="1"/>
</dbReference>
<evidence type="ECO:0000256" key="10">
    <source>
        <dbReference type="ARBA" id="ARBA00023004"/>
    </source>
</evidence>
<dbReference type="Gene3D" id="1.20.1440.230">
    <property type="entry name" value="NADH-ubiquinone oxidoreductase 51kDa subunit, iron-sulphur binding domain"/>
    <property type="match status" value="1"/>
</dbReference>
<dbReference type="NCBIfam" id="TIGR01959">
    <property type="entry name" value="nuoF_fam"/>
    <property type="match status" value="1"/>
</dbReference>
<dbReference type="Pfam" id="PF01512">
    <property type="entry name" value="Complex1_51K"/>
    <property type="match status" value="1"/>
</dbReference>
<dbReference type="InterPro" id="IPR011537">
    <property type="entry name" value="NADH-UbQ_OxRdtase_suF"/>
</dbReference>
<keyword evidence="12" id="KW-0520">NAD</keyword>
<evidence type="ECO:0000256" key="3">
    <source>
        <dbReference type="ARBA" id="ARBA00003257"/>
    </source>
</evidence>
<keyword evidence="8" id="KW-0479">Metal-binding</keyword>
<dbReference type="Pfam" id="PF22461">
    <property type="entry name" value="SLBB_2"/>
    <property type="match status" value="1"/>
</dbReference>
<evidence type="ECO:0000256" key="15">
    <source>
        <dbReference type="ARBA" id="ARBA00072764"/>
    </source>
</evidence>
<dbReference type="Gene3D" id="3.40.50.1950">
    <property type="entry name" value="Flavin prenyltransferase-like"/>
    <property type="match status" value="1"/>
</dbReference>
<dbReference type="InterPro" id="IPR036551">
    <property type="entry name" value="Flavin_trans-like"/>
</dbReference>
<organism evidence="18 19">
    <name type="scientific">Parachaetomium inaequale</name>
    <dbReference type="NCBI Taxonomy" id="2588326"/>
    <lineage>
        <taxon>Eukaryota</taxon>
        <taxon>Fungi</taxon>
        <taxon>Dikarya</taxon>
        <taxon>Ascomycota</taxon>
        <taxon>Pezizomycotina</taxon>
        <taxon>Sordariomycetes</taxon>
        <taxon>Sordariomycetidae</taxon>
        <taxon>Sordariales</taxon>
        <taxon>Chaetomiaceae</taxon>
        <taxon>Parachaetomium</taxon>
    </lineage>
</organism>
<keyword evidence="19" id="KW-1185">Reference proteome</keyword>
<dbReference type="GO" id="GO:0046872">
    <property type="term" value="F:metal ion binding"/>
    <property type="evidence" value="ECO:0007669"/>
    <property type="project" value="UniProtKB-KW"/>
</dbReference>
<evidence type="ECO:0000256" key="2">
    <source>
        <dbReference type="ARBA" id="ARBA00001966"/>
    </source>
</evidence>
<dbReference type="InterPro" id="IPR003382">
    <property type="entry name" value="Flavoprotein"/>
</dbReference>
<feature type="region of interest" description="Disordered" evidence="16">
    <location>
        <begin position="551"/>
        <end position="635"/>
    </location>
</feature>
<keyword evidence="5" id="KW-0004">4Fe-4S</keyword>
<dbReference type="SUPFAM" id="SSF52507">
    <property type="entry name" value="Homo-oligomeric flavin-containing Cys decarboxylases, HFCD"/>
    <property type="match status" value="1"/>
</dbReference>
<protein>
    <recommendedName>
        <fullName evidence="15">NADH-ubiquinone oxidoreductase 51 kDa subunit, mitochondrial</fullName>
    </recommendedName>
</protein>
<dbReference type="FunFam" id="3.40.50.11540:FF:000001">
    <property type="entry name" value="NADH dehydrogenase [ubiquinone] flavoprotein 1, mitochondrial"/>
    <property type="match status" value="1"/>
</dbReference>
<dbReference type="InterPro" id="IPR054765">
    <property type="entry name" value="SLBB_dom"/>
</dbReference>
<name>A0AAN6PNF6_9PEZI</name>
<evidence type="ECO:0000256" key="1">
    <source>
        <dbReference type="ARBA" id="ARBA00001917"/>
    </source>
</evidence>
<dbReference type="GO" id="GO:0005739">
    <property type="term" value="C:mitochondrion"/>
    <property type="evidence" value="ECO:0007669"/>
    <property type="project" value="UniProtKB-ARBA"/>
</dbReference>
<gene>
    <name evidence="18" type="ORF">C8A01DRAFT_44601</name>
</gene>
<dbReference type="GO" id="GO:0051287">
    <property type="term" value="F:NAD binding"/>
    <property type="evidence" value="ECO:0007669"/>
    <property type="project" value="InterPro"/>
</dbReference>
<keyword evidence="9" id="KW-1278">Translocase</keyword>
<accession>A0AAN6PNF6</accession>
<reference evidence="19" key="1">
    <citation type="journal article" date="2023" name="Mol. Phylogenet. Evol.">
        <title>Genome-scale phylogeny and comparative genomics of the fungal order Sordariales.</title>
        <authorList>
            <person name="Hensen N."/>
            <person name="Bonometti L."/>
            <person name="Westerberg I."/>
            <person name="Brannstrom I.O."/>
            <person name="Guillou S."/>
            <person name="Cros-Aarteil S."/>
            <person name="Calhoun S."/>
            <person name="Haridas S."/>
            <person name="Kuo A."/>
            <person name="Mondo S."/>
            <person name="Pangilinan J."/>
            <person name="Riley R."/>
            <person name="LaButti K."/>
            <person name="Andreopoulos B."/>
            <person name="Lipzen A."/>
            <person name="Chen C."/>
            <person name="Yan M."/>
            <person name="Daum C."/>
            <person name="Ng V."/>
            <person name="Clum A."/>
            <person name="Steindorff A."/>
            <person name="Ohm R.A."/>
            <person name="Martin F."/>
            <person name="Silar P."/>
            <person name="Natvig D.O."/>
            <person name="Lalanne C."/>
            <person name="Gautier V."/>
            <person name="Ament-Velasquez S.L."/>
            <person name="Kruys A."/>
            <person name="Hutchinson M.I."/>
            <person name="Powell A.J."/>
            <person name="Barry K."/>
            <person name="Miller A.N."/>
            <person name="Grigoriev I.V."/>
            <person name="Debuchy R."/>
            <person name="Gladieux P."/>
            <person name="Hiltunen Thoren M."/>
            <person name="Johannesson H."/>
        </authorList>
    </citation>
    <scope>NUCLEOTIDE SEQUENCE [LARGE SCALE GENOMIC DNA]</scope>
    <source>
        <strain evidence="19">CBS 284.82</strain>
    </source>
</reference>
<dbReference type="SUPFAM" id="SSF140860">
    <property type="entry name" value="Pseudo ankyrin repeat-like"/>
    <property type="match status" value="1"/>
</dbReference>
<evidence type="ECO:0000256" key="11">
    <source>
        <dbReference type="ARBA" id="ARBA00023014"/>
    </source>
</evidence>
<dbReference type="NCBIfam" id="NF010120">
    <property type="entry name" value="PRK13596.1"/>
    <property type="match status" value="1"/>
</dbReference>
<dbReference type="GO" id="GO:0003824">
    <property type="term" value="F:catalytic activity"/>
    <property type="evidence" value="ECO:0007669"/>
    <property type="project" value="InterPro"/>
</dbReference>
<dbReference type="Proteomes" id="UP001303115">
    <property type="component" value="Unassembled WGS sequence"/>
</dbReference>
<feature type="compositionally biased region" description="Basic and acidic residues" evidence="16">
    <location>
        <begin position="588"/>
        <end position="615"/>
    </location>
</feature>